<comment type="similarity">
    <text evidence="1">Belongs to the gamma-glutamylcyclotransferase family.</text>
</comment>
<dbReference type="Gene3D" id="3.10.490.10">
    <property type="entry name" value="Gamma-glutamyl cyclotransferase-like"/>
    <property type="match status" value="1"/>
</dbReference>
<dbReference type="InterPro" id="IPR009288">
    <property type="entry name" value="AIG2-like_dom"/>
</dbReference>
<evidence type="ECO:0000256" key="1">
    <source>
        <dbReference type="ARBA" id="ARBA00008861"/>
    </source>
</evidence>
<feature type="compositionally biased region" description="Polar residues" evidence="3">
    <location>
        <begin position="1"/>
        <end position="12"/>
    </location>
</feature>
<evidence type="ECO:0000259" key="4">
    <source>
        <dbReference type="Pfam" id="PF06094"/>
    </source>
</evidence>
<evidence type="ECO:0000256" key="2">
    <source>
        <dbReference type="PIRSR" id="PIRSR639126-1"/>
    </source>
</evidence>
<dbReference type="AlphaFoldDB" id="A0A9P0DHQ4"/>
<dbReference type="SUPFAM" id="SSF110857">
    <property type="entry name" value="Gamma-glutamyl cyclotransferase-like"/>
    <property type="match status" value="1"/>
</dbReference>
<dbReference type="CDD" id="cd06661">
    <property type="entry name" value="GGCT_like"/>
    <property type="match status" value="1"/>
</dbReference>
<accession>A0A9P0DHQ4</accession>
<dbReference type="Gene3D" id="3.80.10.10">
    <property type="entry name" value="Ribonuclease Inhibitor"/>
    <property type="match status" value="1"/>
</dbReference>
<dbReference type="GO" id="GO:0061929">
    <property type="term" value="F:gamma-glutamylaminecyclotransferase activity"/>
    <property type="evidence" value="ECO:0007669"/>
    <property type="project" value="InterPro"/>
</dbReference>
<dbReference type="Pfam" id="PF06094">
    <property type="entry name" value="GGACT"/>
    <property type="match status" value="1"/>
</dbReference>
<feature type="active site" description="Proton acceptor" evidence="2">
    <location>
        <position position="396"/>
    </location>
</feature>
<dbReference type="InterPro" id="IPR039126">
    <property type="entry name" value="GGACT"/>
</dbReference>
<evidence type="ECO:0000313" key="6">
    <source>
        <dbReference type="Proteomes" id="UP001153737"/>
    </source>
</evidence>
<dbReference type="InterPro" id="IPR036568">
    <property type="entry name" value="GGCT-like_sf"/>
</dbReference>
<dbReference type="InterPro" id="IPR032675">
    <property type="entry name" value="LRR_dom_sf"/>
</dbReference>
<dbReference type="InterPro" id="IPR013024">
    <property type="entry name" value="GGCT-like"/>
</dbReference>
<reference evidence="5" key="1">
    <citation type="submission" date="2022-01" db="EMBL/GenBank/DDBJ databases">
        <authorList>
            <person name="King R."/>
        </authorList>
    </citation>
    <scope>NUCLEOTIDE SEQUENCE</scope>
</reference>
<name>A0A9P0DHQ4_PHACE</name>
<sequence length="466" mass="53291">MSTAPTKHGSSSADRESTPKTKIRKSLGPSPYKATINIMVYMNDIYAALRKTCEFYKCTKMPSPVNIDDDKKYTHLDDNPYKIQFGFKKIDELNELDKIFIKNNGIENKMMFALKYWMEPYKFISTLKFENCNMTLDHIDSLVDILKTHDTIKELSLNGNPLEEQNHFLVLRDTQLFSVSLKLCGINTVGVERIAKELSTPTGNSLLHLNLASNSIFDEGVLYVADFLRINRNLLSLNLADNKLRSKACAILTQPLQKFQLGHNDVLMRRKIKFDLQKQNIERAANQDIERSSSKTIKKTVRATGTNGQMDSRGKHTVFVYGTLKKEEPNHSWFSKNAGGFYKYLADAKTKEKYPLIIATKYNIPFILESPGIGTNVIGELYEVDDKVMADLDILEDHPNFYRRKLYDVLTLNGQNTTSKAWIYMIETFNPDLLNETFFENYSSLGNHGKKYVESENSTLDDLNLG</sequence>
<evidence type="ECO:0000313" key="5">
    <source>
        <dbReference type="EMBL" id="CAH1117317.1"/>
    </source>
</evidence>
<feature type="domain" description="Gamma-glutamylcyclotransferase AIG2-like" evidence="4">
    <location>
        <begin position="318"/>
        <end position="428"/>
    </location>
</feature>
<organism evidence="5 6">
    <name type="scientific">Phaedon cochleariae</name>
    <name type="common">Mustard beetle</name>
    <dbReference type="NCBI Taxonomy" id="80249"/>
    <lineage>
        <taxon>Eukaryota</taxon>
        <taxon>Metazoa</taxon>
        <taxon>Ecdysozoa</taxon>
        <taxon>Arthropoda</taxon>
        <taxon>Hexapoda</taxon>
        <taxon>Insecta</taxon>
        <taxon>Pterygota</taxon>
        <taxon>Neoptera</taxon>
        <taxon>Endopterygota</taxon>
        <taxon>Coleoptera</taxon>
        <taxon>Polyphaga</taxon>
        <taxon>Cucujiformia</taxon>
        <taxon>Chrysomeloidea</taxon>
        <taxon>Chrysomelidae</taxon>
        <taxon>Chrysomelinae</taxon>
        <taxon>Chrysomelini</taxon>
        <taxon>Phaedon</taxon>
    </lineage>
</organism>
<dbReference type="SUPFAM" id="SSF52047">
    <property type="entry name" value="RNI-like"/>
    <property type="match status" value="1"/>
</dbReference>
<dbReference type="Proteomes" id="UP001153737">
    <property type="component" value="Chromosome 1"/>
</dbReference>
<reference evidence="5" key="2">
    <citation type="submission" date="2022-10" db="EMBL/GenBank/DDBJ databases">
        <authorList>
            <consortium name="ENA_rothamsted_submissions"/>
            <consortium name="culmorum"/>
            <person name="King R."/>
        </authorList>
    </citation>
    <scope>NUCLEOTIDE SEQUENCE</scope>
</reference>
<protein>
    <recommendedName>
        <fullName evidence="4">Gamma-glutamylcyclotransferase AIG2-like domain-containing protein</fullName>
    </recommendedName>
</protein>
<gene>
    <name evidence="5" type="ORF">PHAECO_LOCUS914</name>
</gene>
<proteinExistence type="inferred from homology"/>
<dbReference type="PANTHER" id="PTHR12510:SF4">
    <property type="entry name" value="GAMMA-GLUTAMYLAMINECYCLOTRANSFERASE"/>
    <property type="match status" value="1"/>
</dbReference>
<keyword evidence="6" id="KW-1185">Reference proteome</keyword>
<feature type="region of interest" description="Disordered" evidence="3">
    <location>
        <begin position="1"/>
        <end position="26"/>
    </location>
</feature>
<dbReference type="PANTHER" id="PTHR12510">
    <property type="entry name" value="TROPONIN C-AKIN-1 PROTEIN"/>
    <property type="match status" value="1"/>
</dbReference>
<evidence type="ECO:0000256" key="3">
    <source>
        <dbReference type="SAM" id="MobiDB-lite"/>
    </source>
</evidence>
<dbReference type="OrthoDB" id="113620at2759"/>
<dbReference type="EMBL" id="OU896707">
    <property type="protein sequence ID" value="CAH1117317.1"/>
    <property type="molecule type" value="Genomic_DNA"/>
</dbReference>
<dbReference type="GO" id="GO:0005829">
    <property type="term" value="C:cytosol"/>
    <property type="evidence" value="ECO:0007669"/>
    <property type="project" value="TreeGrafter"/>
</dbReference>